<comment type="caution">
    <text evidence="1">The sequence shown here is derived from an EMBL/GenBank/DDBJ whole genome shotgun (WGS) entry which is preliminary data.</text>
</comment>
<keyword evidence="2" id="KW-1185">Reference proteome</keyword>
<dbReference type="AlphaFoldDB" id="A0AAV4PD47"/>
<dbReference type="EMBL" id="BPLR01004479">
    <property type="protein sequence ID" value="GIX95212.1"/>
    <property type="molecule type" value="Genomic_DNA"/>
</dbReference>
<evidence type="ECO:0000313" key="1">
    <source>
        <dbReference type="EMBL" id="GIX95212.1"/>
    </source>
</evidence>
<gene>
    <name evidence="1" type="ORF">CEXT_532771</name>
</gene>
<accession>A0AAV4PD47</accession>
<name>A0AAV4PD47_CAEEX</name>
<organism evidence="1 2">
    <name type="scientific">Caerostris extrusa</name>
    <name type="common">Bark spider</name>
    <name type="synonym">Caerostris bankana</name>
    <dbReference type="NCBI Taxonomy" id="172846"/>
    <lineage>
        <taxon>Eukaryota</taxon>
        <taxon>Metazoa</taxon>
        <taxon>Ecdysozoa</taxon>
        <taxon>Arthropoda</taxon>
        <taxon>Chelicerata</taxon>
        <taxon>Arachnida</taxon>
        <taxon>Araneae</taxon>
        <taxon>Araneomorphae</taxon>
        <taxon>Entelegynae</taxon>
        <taxon>Araneoidea</taxon>
        <taxon>Araneidae</taxon>
        <taxon>Caerostris</taxon>
    </lineage>
</organism>
<sequence>MCGFDIVQIGLAALAWLPVRYQDLKTLKSGCERAVEQYYLYRICISKVVAARHGVRKGFSGASVSVFHYSARRWTMSITMKRNRLFVSSDALPSVEANRIW</sequence>
<dbReference type="Proteomes" id="UP001054945">
    <property type="component" value="Unassembled WGS sequence"/>
</dbReference>
<protein>
    <submittedName>
        <fullName evidence="1">Uncharacterized protein</fullName>
    </submittedName>
</protein>
<evidence type="ECO:0000313" key="2">
    <source>
        <dbReference type="Proteomes" id="UP001054945"/>
    </source>
</evidence>
<reference evidence="1 2" key="1">
    <citation type="submission" date="2021-06" db="EMBL/GenBank/DDBJ databases">
        <title>Caerostris extrusa draft genome.</title>
        <authorList>
            <person name="Kono N."/>
            <person name="Arakawa K."/>
        </authorList>
    </citation>
    <scope>NUCLEOTIDE SEQUENCE [LARGE SCALE GENOMIC DNA]</scope>
</reference>
<proteinExistence type="predicted"/>